<dbReference type="PANTHER" id="PTHR43390">
    <property type="entry name" value="SIGNAL PEPTIDASE I"/>
    <property type="match status" value="1"/>
</dbReference>
<dbReference type="PROSITE" id="PS00501">
    <property type="entry name" value="SPASE_I_1"/>
    <property type="match status" value="1"/>
</dbReference>
<dbReference type="InterPro" id="IPR019533">
    <property type="entry name" value="Peptidase_S26"/>
</dbReference>
<dbReference type="PROSITE" id="PS00761">
    <property type="entry name" value="SPASE_I_3"/>
    <property type="match status" value="1"/>
</dbReference>
<protein>
    <recommendedName>
        <fullName evidence="4 8">Signal peptidase I</fullName>
        <ecNumber evidence="4 8">3.4.21.89</ecNumber>
    </recommendedName>
</protein>
<comment type="catalytic activity">
    <reaction evidence="1 8">
        <text>Cleavage of hydrophobic, N-terminal signal or leader sequences from secreted and periplasmic proteins.</text>
        <dbReference type="EC" id="3.4.21.89"/>
    </reaction>
</comment>
<evidence type="ECO:0000256" key="6">
    <source>
        <dbReference type="ARBA" id="ARBA00022801"/>
    </source>
</evidence>
<dbReference type="EMBL" id="MLIK01000003">
    <property type="protein sequence ID" value="OHU31710.1"/>
    <property type="molecule type" value="Genomic_DNA"/>
</dbReference>
<feature type="compositionally biased region" description="Acidic residues" evidence="9">
    <location>
        <begin position="138"/>
        <end position="147"/>
    </location>
</feature>
<evidence type="ECO:0000256" key="9">
    <source>
        <dbReference type="SAM" id="MobiDB-lite"/>
    </source>
</evidence>
<dbReference type="InterPro" id="IPR036286">
    <property type="entry name" value="LexA/Signal_pep-like_sf"/>
</dbReference>
<dbReference type="GO" id="GO:0004252">
    <property type="term" value="F:serine-type endopeptidase activity"/>
    <property type="evidence" value="ECO:0007669"/>
    <property type="project" value="InterPro"/>
</dbReference>
<evidence type="ECO:0000256" key="8">
    <source>
        <dbReference type="RuleBase" id="RU362042"/>
    </source>
</evidence>
<comment type="subcellular location">
    <subcellularLocation>
        <location evidence="2">Cell membrane</location>
        <topology evidence="2">Single-pass type II membrane protein</topology>
    </subcellularLocation>
    <subcellularLocation>
        <location evidence="8">Membrane</location>
        <topology evidence="8">Single-pass type II membrane protein</topology>
    </subcellularLocation>
</comment>
<evidence type="ECO:0000259" key="10">
    <source>
        <dbReference type="Pfam" id="PF10502"/>
    </source>
</evidence>
<dbReference type="Gene3D" id="2.10.109.10">
    <property type="entry name" value="Umud Fragment, subunit A"/>
    <property type="match status" value="1"/>
</dbReference>
<dbReference type="GO" id="GO:0009003">
    <property type="term" value="F:signal peptidase activity"/>
    <property type="evidence" value="ECO:0007669"/>
    <property type="project" value="UniProtKB-EC"/>
</dbReference>
<comment type="similarity">
    <text evidence="3 8">Belongs to the peptidase S26 family.</text>
</comment>
<organism evidence="11 12">
    <name type="scientific">Mycobacteroides franklinii</name>
    <dbReference type="NCBI Taxonomy" id="948102"/>
    <lineage>
        <taxon>Bacteria</taxon>
        <taxon>Bacillati</taxon>
        <taxon>Actinomycetota</taxon>
        <taxon>Actinomycetes</taxon>
        <taxon>Mycobacteriales</taxon>
        <taxon>Mycobacteriaceae</taxon>
        <taxon>Mycobacteroides</taxon>
    </lineage>
</organism>
<dbReference type="AlphaFoldDB" id="A0A1S1LHV1"/>
<dbReference type="STRING" id="948102.BKG76_00415"/>
<dbReference type="Proteomes" id="UP000179616">
    <property type="component" value="Unassembled WGS sequence"/>
</dbReference>
<dbReference type="Pfam" id="PF10502">
    <property type="entry name" value="Peptidase_S26"/>
    <property type="match status" value="1"/>
</dbReference>
<dbReference type="InterPro" id="IPR019756">
    <property type="entry name" value="Pept_S26A_signal_pept_1_Ser-AS"/>
</dbReference>
<dbReference type="InterPro" id="IPR000223">
    <property type="entry name" value="Pept_S26A_signal_pept_1"/>
</dbReference>
<gene>
    <name evidence="11" type="ORF">BKG76_00415</name>
</gene>
<evidence type="ECO:0000256" key="2">
    <source>
        <dbReference type="ARBA" id="ARBA00004401"/>
    </source>
</evidence>
<evidence type="ECO:0000256" key="3">
    <source>
        <dbReference type="ARBA" id="ARBA00009370"/>
    </source>
</evidence>
<dbReference type="GeneID" id="57165247"/>
<evidence type="ECO:0000313" key="11">
    <source>
        <dbReference type="EMBL" id="OHU31710.1"/>
    </source>
</evidence>
<dbReference type="PANTHER" id="PTHR43390:SF1">
    <property type="entry name" value="CHLOROPLAST PROCESSING PEPTIDASE"/>
    <property type="match status" value="1"/>
</dbReference>
<evidence type="ECO:0000256" key="7">
    <source>
        <dbReference type="PIRSR" id="PIRSR600223-1"/>
    </source>
</evidence>
<evidence type="ECO:0000256" key="4">
    <source>
        <dbReference type="ARBA" id="ARBA00013208"/>
    </source>
</evidence>
<dbReference type="GO" id="GO:0006465">
    <property type="term" value="P:signal peptide processing"/>
    <property type="evidence" value="ECO:0007669"/>
    <property type="project" value="InterPro"/>
</dbReference>
<dbReference type="InterPro" id="IPR019758">
    <property type="entry name" value="Pept_S26A_signal_pept_1_CS"/>
</dbReference>
<proteinExistence type="inferred from homology"/>
<dbReference type="SUPFAM" id="SSF51306">
    <property type="entry name" value="LexA/Signal peptidase"/>
    <property type="match status" value="1"/>
</dbReference>
<sequence>MSYDVYFVRQHPPENFEDVSENEHPLKDSPDLRSRLIAEMNTPEVFEGSDGKWELTDSLTTVQVNYAPDGVGIGVSYGGATSDEFDTRVEHLKRLAKIIEEETGLTAWDPQADAVFADVTLDQSRRAFGEFESVRDDVEAEQAESPAEDSKDESNAEDSGSGMLREVGVLLLIALVLYCITQNFIARPYLIPSESMEPTLHGCRGCTGDRIMVDKVVFRLSDPEPGEVVVFKGPPEWNGNYKSIRSSNTAVRYVQNALSFIGVVPPDENDLVKRVIATGGQTVECRPDTGLTVNGKKLNEPYLDPETIGPNIDGCWGFPFGPITVPEGKLWMMGDNRTHSGDSRAHCQSRDRDAGLDVDIERKIYCTGDPNIGTVPVANVIGKARFIAWPPGRWGAVKTVNPQT</sequence>
<evidence type="ECO:0000313" key="12">
    <source>
        <dbReference type="Proteomes" id="UP000179616"/>
    </source>
</evidence>
<reference evidence="11 12" key="1">
    <citation type="submission" date="2016-10" db="EMBL/GenBank/DDBJ databases">
        <title>Evaluation of Human, Veterinary and Environmental Mycobacterium chelonae Isolates by Core Genome Phylogenomic Analysis, Targeted Gene Comparison, and Anti-microbial Susceptibility Patterns: A Tale of Mistaken Identities.</title>
        <authorList>
            <person name="Fogelson S.B."/>
            <person name="Camus A.C."/>
            <person name="Lorenz W."/>
            <person name="Vasireddy R."/>
            <person name="Vasireddy S."/>
            <person name="Smith T."/>
            <person name="Brown-Elliott B.A."/>
            <person name="Wallace R.J.Jr."/>
            <person name="Hasan N.A."/>
            <person name="Reischl U."/>
            <person name="Sanchez S."/>
        </authorList>
    </citation>
    <scope>NUCLEOTIDE SEQUENCE [LARGE SCALE GENOMIC DNA]</scope>
    <source>
        <strain evidence="11 12">1559</strain>
    </source>
</reference>
<accession>A0A1S1LHV1</accession>
<name>A0A1S1LHV1_9MYCO</name>
<dbReference type="CDD" id="cd06530">
    <property type="entry name" value="S26_SPase_I"/>
    <property type="match status" value="1"/>
</dbReference>
<evidence type="ECO:0000256" key="1">
    <source>
        <dbReference type="ARBA" id="ARBA00000677"/>
    </source>
</evidence>
<dbReference type="GO" id="GO:0005886">
    <property type="term" value="C:plasma membrane"/>
    <property type="evidence" value="ECO:0007669"/>
    <property type="project" value="UniProtKB-SubCell"/>
</dbReference>
<evidence type="ECO:0000256" key="5">
    <source>
        <dbReference type="ARBA" id="ARBA00022670"/>
    </source>
</evidence>
<feature type="active site" evidence="7">
    <location>
        <position position="195"/>
    </location>
</feature>
<dbReference type="RefSeq" id="WP_070934961.1">
    <property type="nucleotide sequence ID" value="NZ_MLIK01000003.1"/>
</dbReference>
<dbReference type="NCBIfam" id="TIGR02227">
    <property type="entry name" value="sigpep_I_bact"/>
    <property type="match status" value="1"/>
</dbReference>
<comment type="caution">
    <text evidence="11">The sequence shown here is derived from an EMBL/GenBank/DDBJ whole genome shotgun (WGS) entry which is preliminary data.</text>
</comment>
<dbReference type="OrthoDB" id="9815782at2"/>
<feature type="domain" description="Peptidase S26" evidence="10">
    <location>
        <begin position="165"/>
        <end position="389"/>
    </location>
</feature>
<keyword evidence="6 8" id="KW-0378">Hydrolase</keyword>
<dbReference type="EC" id="3.4.21.89" evidence="4 8"/>
<feature type="active site" evidence="7">
    <location>
        <position position="273"/>
    </location>
</feature>
<keyword evidence="5 8" id="KW-0645">Protease</keyword>
<feature type="region of interest" description="Disordered" evidence="9">
    <location>
        <begin position="132"/>
        <end position="160"/>
    </location>
</feature>
<dbReference type="PRINTS" id="PR00727">
    <property type="entry name" value="LEADERPTASE"/>
</dbReference>